<dbReference type="Proteomes" id="UP000003835">
    <property type="component" value="Unassembled WGS sequence"/>
</dbReference>
<gene>
    <name evidence="1" type="ORF">MC7420_495</name>
</gene>
<accession>B4VLD2</accession>
<name>B4VLD2_9CYAN</name>
<dbReference type="STRING" id="118168.MC7420_495"/>
<keyword evidence="2" id="KW-1185">Reference proteome</keyword>
<sequence length="446" mass="51390">MTKPSLDYTITHHFPGVNISDREWETLIELASWQRIPEFPRRGRMAWHKLAQPASLVANPDYQLTAAKLKGVGAWNPPDTSRHRDPLLDSFTETPIPPTTQPLESFATYPHFGFNSEGDYTFVYSDPAPVGGILHSRALLEYRSAEILVENGVPTIVPLAVIQYGENYRFLGKPMGAVISLVPDTAPYRLSEVQFGSATQRGTNPGADDYYDRIRKSLGIEGDPTHETTRLETINRLARKIGKSMHDFTLAGLYRYSPEWSNFEYDFERQEVLFTDLDSTRQMAEIPAEFRTLQALRELGSVVYRTVAKFGTPAVLGIYTLNNLLTYDPLFELISGYFPQATAAEIKPITKKLWNCFIPYLFLLNKYKQEINHDWSSERRRSYKMDHDLFYILAMTSLYPLFRQSDIFHRYPSTLTLENLMQKAQVYLGERYEYFLYLFDQKTSIV</sequence>
<protein>
    <submittedName>
        <fullName evidence="1">Uncharacterized protein</fullName>
    </submittedName>
</protein>
<dbReference type="AlphaFoldDB" id="B4VLD2"/>
<dbReference type="HOGENOM" id="CLU_613522_0_0_3"/>
<reference evidence="1 2" key="1">
    <citation type="submission" date="2008-07" db="EMBL/GenBank/DDBJ databases">
        <authorList>
            <person name="Tandeau de Marsac N."/>
            <person name="Ferriera S."/>
            <person name="Johnson J."/>
            <person name="Kravitz S."/>
            <person name="Beeson K."/>
            <person name="Sutton G."/>
            <person name="Rogers Y.-H."/>
            <person name="Friedman R."/>
            <person name="Frazier M."/>
            <person name="Venter J.C."/>
        </authorList>
    </citation>
    <scope>NUCLEOTIDE SEQUENCE [LARGE SCALE GENOMIC DNA]</scope>
    <source>
        <strain evidence="1 2">PCC 7420</strain>
    </source>
</reference>
<dbReference type="OrthoDB" id="7790516at2"/>
<dbReference type="EMBL" id="DS989844">
    <property type="protein sequence ID" value="EDX77358.1"/>
    <property type="molecule type" value="Genomic_DNA"/>
</dbReference>
<evidence type="ECO:0000313" key="1">
    <source>
        <dbReference type="EMBL" id="EDX77358.1"/>
    </source>
</evidence>
<proteinExistence type="predicted"/>
<dbReference type="RefSeq" id="WP_006099470.1">
    <property type="nucleotide sequence ID" value="NZ_DS989844.1"/>
</dbReference>
<organism evidence="1 2">
    <name type="scientific">Coleofasciculus chthonoplastes PCC 7420</name>
    <dbReference type="NCBI Taxonomy" id="118168"/>
    <lineage>
        <taxon>Bacteria</taxon>
        <taxon>Bacillati</taxon>
        <taxon>Cyanobacteriota</taxon>
        <taxon>Cyanophyceae</taxon>
        <taxon>Coleofasciculales</taxon>
        <taxon>Coleofasciculaceae</taxon>
        <taxon>Coleofasciculus</taxon>
    </lineage>
</organism>
<evidence type="ECO:0000313" key="2">
    <source>
        <dbReference type="Proteomes" id="UP000003835"/>
    </source>
</evidence>
<dbReference type="eggNOG" id="ENOG5032WFF">
    <property type="taxonomic scope" value="Bacteria"/>
</dbReference>